<proteinExistence type="predicted"/>
<dbReference type="EMBL" id="LR796177">
    <property type="protein sequence ID" value="CAB4124214.1"/>
    <property type="molecule type" value="Genomic_DNA"/>
</dbReference>
<sequence>MTKPRTTRDDETRDKELLEEWSFEYANPFDLPPGVWKEGFDFHWARRDVKGATDYRIEDLMRRGWKLVPAERAENSYIDPLSLNSYSKDFINRRDTILMERPSIFAKRENEELKKRIVDRTRALPGVERDTATFSTRNSISSF</sequence>
<evidence type="ECO:0000313" key="1">
    <source>
        <dbReference type="EMBL" id="CAB4124214.1"/>
    </source>
</evidence>
<gene>
    <name evidence="2" type="ORF">UFOVP34_30</name>
    <name evidence="1" type="ORF">UFOVP51_76</name>
</gene>
<evidence type="ECO:0000313" key="2">
    <source>
        <dbReference type="EMBL" id="CAB4240841.1"/>
    </source>
</evidence>
<reference evidence="2" key="1">
    <citation type="submission" date="2020-05" db="EMBL/GenBank/DDBJ databases">
        <authorList>
            <person name="Chiriac C."/>
            <person name="Salcher M."/>
            <person name="Ghai R."/>
            <person name="Kavagutti S V."/>
        </authorList>
    </citation>
    <scope>NUCLEOTIDE SEQUENCE</scope>
</reference>
<dbReference type="EMBL" id="LR797816">
    <property type="protein sequence ID" value="CAB4240841.1"/>
    <property type="molecule type" value="Genomic_DNA"/>
</dbReference>
<protein>
    <submittedName>
        <fullName evidence="2">Uncharacterized protein</fullName>
    </submittedName>
</protein>
<accession>A0A6J5T7U0</accession>
<organism evidence="2">
    <name type="scientific">uncultured Caudovirales phage</name>
    <dbReference type="NCBI Taxonomy" id="2100421"/>
    <lineage>
        <taxon>Viruses</taxon>
        <taxon>Duplodnaviria</taxon>
        <taxon>Heunggongvirae</taxon>
        <taxon>Uroviricota</taxon>
        <taxon>Caudoviricetes</taxon>
        <taxon>Peduoviridae</taxon>
        <taxon>Maltschvirus</taxon>
        <taxon>Maltschvirus maltsch</taxon>
    </lineage>
</organism>
<name>A0A6J5T7U0_9CAUD</name>